<dbReference type="RefSeq" id="WP_119778462.1">
    <property type="nucleotide sequence ID" value="NZ_QYUK01000011.1"/>
</dbReference>
<reference evidence="1 2" key="1">
    <citation type="submission" date="2018-09" db="EMBL/GenBank/DDBJ databases">
        <authorList>
            <person name="Zhu H."/>
        </authorList>
    </citation>
    <scope>NUCLEOTIDE SEQUENCE [LARGE SCALE GENOMIC DNA]</scope>
    <source>
        <strain evidence="1 2">K1W22B-8</strain>
    </source>
</reference>
<gene>
    <name evidence="1" type="ORF">D3874_12995</name>
</gene>
<protein>
    <submittedName>
        <fullName evidence="1">DUF938 domain-containing protein</fullName>
    </submittedName>
</protein>
<dbReference type="Gene3D" id="3.40.50.150">
    <property type="entry name" value="Vaccinia Virus protein VP39"/>
    <property type="match status" value="1"/>
</dbReference>
<dbReference type="Pfam" id="PF06080">
    <property type="entry name" value="DUF938"/>
    <property type="match status" value="1"/>
</dbReference>
<dbReference type="AlphaFoldDB" id="A0A418WD01"/>
<dbReference type="PANTHER" id="PTHR20974:SF0">
    <property type="entry name" value="UPF0585 PROTEIN CG18661"/>
    <property type="match status" value="1"/>
</dbReference>
<evidence type="ECO:0000313" key="1">
    <source>
        <dbReference type="EMBL" id="RJF87828.1"/>
    </source>
</evidence>
<dbReference type="OrthoDB" id="5525831at2"/>
<keyword evidence="2" id="KW-1185">Reference proteome</keyword>
<evidence type="ECO:0000313" key="2">
    <source>
        <dbReference type="Proteomes" id="UP000284605"/>
    </source>
</evidence>
<sequence>MTDHRLYAPAVARNREPILDVLRAVLPAHGTVLEIASGTGEHVVHFARHLPHLTFQPSDPDQDALHSIAAWSAESVCGNILPPVLLDAAAPPWPVAAAQAIICINMIHISPWAATVGLMRGAAALLPAGAPLYLYGPYRQGGAHTAPSNQAFDDSLRARDPRWGVRDLGDVAGLAADAGFGAPTVIQMPANNLSMFFVRDIARAG</sequence>
<dbReference type="InterPro" id="IPR029063">
    <property type="entry name" value="SAM-dependent_MTases_sf"/>
</dbReference>
<proteinExistence type="predicted"/>
<organism evidence="1 2">
    <name type="scientific">Oleomonas cavernae</name>
    <dbReference type="NCBI Taxonomy" id="2320859"/>
    <lineage>
        <taxon>Bacteria</taxon>
        <taxon>Pseudomonadati</taxon>
        <taxon>Pseudomonadota</taxon>
        <taxon>Alphaproteobacteria</taxon>
        <taxon>Acetobacterales</taxon>
        <taxon>Acetobacteraceae</taxon>
        <taxon>Oleomonas</taxon>
    </lineage>
</organism>
<dbReference type="EMBL" id="QYUK01000011">
    <property type="protein sequence ID" value="RJF87828.1"/>
    <property type="molecule type" value="Genomic_DNA"/>
</dbReference>
<dbReference type="SUPFAM" id="SSF53335">
    <property type="entry name" value="S-adenosyl-L-methionine-dependent methyltransferases"/>
    <property type="match status" value="1"/>
</dbReference>
<name>A0A418WD01_9PROT</name>
<comment type="caution">
    <text evidence="1">The sequence shown here is derived from an EMBL/GenBank/DDBJ whole genome shotgun (WGS) entry which is preliminary data.</text>
</comment>
<dbReference type="Proteomes" id="UP000284605">
    <property type="component" value="Unassembled WGS sequence"/>
</dbReference>
<dbReference type="PANTHER" id="PTHR20974">
    <property type="entry name" value="UPF0585 PROTEIN CG18661"/>
    <property type="match status" value="1"/>
</dbReference>
<dbReference type="InterPro" id="IPR010342">
    <property type="entry name" value="DUF938"/>
</dbReference>
<accession>A0A418WD01</accession>